<dbReference type="Proteomes" id="UP000324853">
    <property type="component" value="Unassembled WGS sequence"/>
</dbReference>
<dbReference type="Gene3D" id="1.10.10.10">
    <property type="entry name" value="Winged helix-like DNA-binding domain superfamily/Winged helix DNA-binding domain"/>
    <property type="match status" value="1"/>
</dbReference>
<dbReference type="EMBL" id="VSSR01000143">
    <property type="protein sequence ID" value="TYL70212.1"/>
    <property type="molecule type" value="Genomic_DNA"/>
</dbReference>
<dbReference type="CDD" id="cd07377">
    <property type="entry name" value="WHTH_GntR"/>
    <property type="match status" value="1"/>
</dbReference>
<evidence type="ECO:0000259" key="4">
    <source>
        <dbReference type="PROSITE" id="PS50949"/>
    </source>
</evidence>
<dbReference type="Pfam" id="PF00392">
    <property type="entry name" value="GntR"/>
    <property type="match status" value="1"/>
</dbReference>
<name>A0A5S4VT45_9BRAD</name>
<proteinExistence type="predicted"/>
<evidence type="ECO:0000256" key="3">
    <source>
        <dbReference type="ARBA" id="ARBA00023163"/>
    </source>
</evidence>
<dbReference type="PRINTS" id="PR00035">
    <property type="entry name" value="HTHGNTR"/>
</dbReference>
<dbReference type="SUPFAM" id="SSF48008">
    <property type="entry name" value="GntR ligand-binding domain-like"/>
    <property type="match status" value="1"/>
</dbReference>
<dbReference type="Gene3D" id="1.20.120.530">
    <property type="entry name" value="GntR ligand-binding domain-like"/>
    <property type="match status" value="1"/>
</dbReference>
<accession>A0A5S4VT45</accession>
<evidence type="ECO:0000313" key="5">
    <source>
        <dbReference type="EMBL" id="TYL70212.1"/>
    </source>
</evidence>
<reference evidence="5 6" key="1">
    <citation type="submission" date="2019-08" db="EMBL/GenBank/DDBJ databases">
        <title>Bradyrhizobium hipponensis sp. nov., a rhizobium isolated from a Lupinus angustifolius root nodule in Tunisia.</title>
        <authorList>
            <person name="Off K."/>
            <person name="Rejili M."/>
            <person name="Mars M."/>
            <person name="Brachmann A."/>
            <person name="Marin M."/>
        </authorList>
    </citation>
    <scope>NUCLEOTIDE SEQUENCE [LARGE SCALE GENOMIC DNA]</scope>
    <source>
        <strain evidence="5 6">CTAW11</strain>
    </source>
</reference>
<dbReference type="PROSITE" id="PS50949">
    <property type="entry name" value="HTH_GNTR"/>
    <property type="match status" value="1"/>
</dbReference>
<dbReference type="GO" id="GO:0003677">
    <property type="term" value="F:DNA binding"/>
    <property type="evidence" value="ECO:0007669"/>
    <property type="project" value="UniProtKB-KW"/>
</dbReference>
<keyword evidence="2" id="KW-0238">DNA-binding</keyword>
<keyword evidence="6" id="KW-1185">Reference proteome</keyword>
<evidence type="ECO:0000256" key="2">
    <source>
        <dbReference type="ARBA" id="ARBA00023125"/>
    </source>
</evidence>
<dbReference type="PANTHER" id="PTHR43537">
    <property type="entry name" value="TRANSCRIPTIONAL REGULATOR, GNTR FAMILY"/>
    <property type="match status" value="1"/>
</dbReference>
<dbReference type="AlphaFoldDB" id="A0A5S4VT45"/>
<comment type="caution">
    <text evidence="5">The sequence shown here is derived from an EMBL/GenBank/DDBJ whole genome shotgun (WGS) entry which is preliminary data.</text>
</comment>
<dbReference type="InterPro" id="IPR000524">
    <property type="entry name" value="Tscrpt_reg_HTH_GntR"/>
</dbReference>
<dbReference type="OrthoDB" id="9815654at2"/>
<dbReference type="GO" id="GO:0003700">
    <property type="term" value="F:DNA-binding transcription factor activity"/>
    <property type="evidence" value="ECO:0007669"/>
    <property type="project" value="InterPro"/>
</dbReference>
<dbReference type="InterPro" id="IPR036390">
    <property type="entry name" value="WH_DNA-bd_sf"/>
</dbReference>
<dbReference type="InterPro" id="IPR036388">
    <property type="entry name" value="WH-like_DNA-bd_sf"/>
</dbReference>
<keyword evidence="3" id="KW-0804">Transcription</keyword>
<gene>
    <name evidence="5" type="ORF">FXB38_41940</name>
</gene>
<feature type="domain" description="HTH gntR-type" evidence="4">
    <location>
        <begin position="21"/>
        <end position="88"/>
    </location>
</feature>
<dbReference type="SUPFAM" id="SSF46785">
    <property type="entry name" value="Winged helix' DNA-binding domain"/>
    <property type="match status" value="1"/>
</dbReference>
<protein>
    <submittedName>
        <fullName evidence="5">GntR family transcriptional regulator</fullName>
    </submittedName>
</protein>
<dbReference type="InterPro" id="IPR011711">
    <property type="entry name" value="GntR_C"/>
</dbReference>
<dbReference type="PANTHER" id="PTHR43537:SF24">
    <property type="entry name" value="GLUCONATE OPERON TRANSCRIPTIONAL REPRESSOR"/>
    <property type="match status" value="1"/>
</dbReference>
<dbReference type="SMART" id="SM00345">
    <property type="entry name" value="HTH_GNTR"/>
    <property type="match status" value="1"/>
</dbReference>
<organism evidence="5 6">
    <name type="scientific">Bradyrhizobium cytisi</name>
    <dbReference type="NCBI Taxonomy" id="515489"/>
    <lineage>
        <taxon>Bacteria</taxon>
        <taxon>Pseudomonadati</taxon>
        <taxon>Pseudomonadota</taxon>
        <taxon>Alphaproteobacteria</taxon>
        <taxon>Hyphomicrobiales</taxon>
        <taxon>Nitrobacteraceae</taxon>
        <taxon>Bradyrhizobium</taxon>
    </lineage>
</organism>
<evidence type="ECO:0000313" key="6">
    <source>
        <dbReference type="Proteomes" id="UP000324853"/>
    </source>
</evidence>
<dbReference type="Pfam" id="PF07729">
    <property type="entry name" value="FCD"/>
    <property type="match status" value="1"/>
</dbReference>
<dbReference type="InterPro" id="IPR008920">
    <property type="entry name" value="TF_FadR/GntR_C"/>
</dbReference>
<evidence type="ECO:0000256" key="1">
    <source>
        <dbReference type="ARBA" id="ARBA00023015"/>
    </source>
</evidence>
<keyword evidence="1" id="KW-0805">Transcription regulation</keyword>
<sequence>MSEVPTTTGSVPKNLGTFSSAERFKIIHDEIRHRICFLIYPPGHQLSETALASEFGVSRTPVRSVLAQLEAEGLIETHHGVATRVTQIELATLRDEYELRMSLAELAGQMGLIPATEDAIESLEQVSLDLDALRLTPSSIEYAKINLDFHKIFIGRIRSNSLRTLIDRLYFRTSRIWLAKIPLINWSNEIQTFQRQVQLMGEMFKMGDDRGVGILQRHIIFTSLMRLVKYGAE</sequence>